<comment type="caution">
    <text evidence="2">The sequence shown here is derived from an EMBL/GenBank/DDBJ whole genome shotgun (WGS) entry which is preliminary data.</text>
</comment>
<sequence>MLAHIQSQTNLLSPYHRHHTLPSPLKFFPSSIPHCLSSSPPRKRAVKALSIQNAVPRAALEVGPFFHRVLAAGRLTPPLQTSSSVDHHNPESILLPSSSRGAAKRRYNFEYTDRRPPSNAYDSAAGRLTPPLQTSSSEHNTTPATLFSSSSSRGAAKRRYDVDYTDRRPPSNQLSLLRGAAARRHSLEYMDRRPASDVVLGILHPTFGNSIFGLPASGLPEQHFNPIFFLRCAAIYFKVKPHFEKLMFGRPASGMFAESSVDSERVLADHQRQDLISEIRFLVFRRASSMATVMQDIFPPSLNFRLQYSPNLQIFPAKSSKALLLLSSTACSALNPREDQQNCKDFKLSVKTVTSKLEDLQIIPTATSNLQISLTYS</sequence>
<evidence type="ECO:0000256" key="1">
    <source>
        <dbReference type="SAM" id="MobiDB-lite"/>
    </source>
</evidence>
<reference evidence="2 5" key="1">
    <citation type="journal article" date="2024" name="J Genomics">
        <title>Draft genome sequencing and assembly of Favolaschia claudopus CIRM-BRFM 2984 isolated from oak limbs.</title>
        <authorList>
            <person name="Navarro D."/>
            <person name="Drula E."/>
            <person name="Chaduli D."/>
            <person name="Cazenave R."/>
            <person name="Ahrendt S."/>
            <person name="Wang J."/>
            <person name="Lipzen A."/>
            <person name="Daum C."/>
            <person name="Barry K."/>
            <person name="Grigoriev I.V."/>
            <person name="Favel A."/>
            <person name="Rosso M.N."/>
            <person name="Martin F."/>
        </authorList>
    </citation>
    <scope>NUCLEOTIDE SEQUENCE [LARGE SCALE GENOMIC DNA]</scope>
    <source>
        <strain evidence="2 5">CIRM-BRFM 2984</strain>
    </source>
</reference>
<keyword evidence="5" id="KW-1185">Reference proteome</keyword>
<evidence type="ECO:0000313" key="2">
    <source>
        <dbReference type="EMBL" id="KAK6993110.1"/>
    </source>
</evidence>
<feature type="region of interest" description="Disordered" evidence="1">
    <location>
        <begin position="80"/>
        <end position="99"/>
    </location>
</feature>
<protein>
    <submittedName>
        <fullName evidence="2">Uncharacterized protein</fullName>
    </submittedName>
</protein>
<feature type="compositionally biased region" description="Polar residues" evidence="1">
    <location>
        <begin position="131"/>
        <end position="147"/>
    </location>
</feature>
<feature type="region of interest" description="Disordered" evidence="1">
    <location>
        <begin position="107"/>
        <end position="153"/>
    </location>
</feature>
<feature type="compositionally biased region" description="Basic and acidic residues" evidence="1">
    <location>
        <begin position="107"/>
        <end position="116"/>
    </location>
</feature>
<dbReference type="AlphaFoldDB" id="A0AAV9ZX71"/>
<gene>
    <name evidence="2" type="ORF">R3P38DRAFT_2801188</name>
    <name evidence="3" type="ORF">R3P38DRAFT_2801191</name>
    <name evidence="4" type="ORF">R3P38DRAFT_2801194</name>
</gene>
<dbReference type="Proteomes" id="UP001362999">
    <property type="component" value="Unassembled WGS sequence"/>
</dbReference>
<evidence type="ECO:0000313" key="3">
    <source>
        <dbReference type="EMBL" id="KAK6993114.1"/>
    </source>
</evidence>
<organism evidence="2 5">
    <name type="scientific">Favolaschia claudopus</name>
    <dbReference type="NCBI Taxonomy" id="2862362"/>
    <lineage>
        <taxon>Eukaryota</taxon>
        <taxon>Fungi</taxon>
        <taxon>Dikarya</taxon>
        <taxon>Basidiomycota</taxon>
        <taxon>Agaricomycotina</taxon>
        <taxon>Agaricomycetes</taxon>
        <taxon>Agaricomycetidae</taxon>
        <taxon>Agaricales</taxon>
        <taxon>Marasmiineae</taxon>
        <taxon>Mycenaceae</taxon>
        <taxon>Favolaschia</taxon>
    </lineage>
</organism>
<accession>A0AAV9ZX71</accession>
<proteinExistence type="predicted"/>
<dbReference type="EMBL" id="JAWWNJ010000104">
    <property type="protein sequence ID" value="KAK6993114.1"/>
    <property type="molecule type" value="Genomic_DNA"/>
</dbReference>
<evidence type="ECO:0000313" key="4">
    <source>
        <dbReference type="EMBL" id="KAK6993117.1"/>
    </source>
</evidence>
<dbReference type="EMBL" id="JAWWNJ010000104">
    <property type="protein sequence ID" value="KAK6993117.1"/>
    <property type="molecule type" value="Genomic_DNA"/>
</dbReference>
<name>A0AAV9ZX71_9AGAR</name>
<dbReference type="EMBL" id="JAWWNJ010000104">
    <property type="protein sequence ID" value="KAK6993110.1"/>
    <property type="molecule type" value="Genomic_DNA"/>
</dbReference>
<evidence type="ECO:0000313" key="5">
    <source>
        <dbReference type="Proteomes" id="UP001362999"/>
    </source>
</evidence>